<accession>A0A8S5UCG6</accession>
<dbReference type="EMBL" id="BK016063">
    <property type="protein sequence ID" value="DAF92161.1"/>
    <property type="molecule type" value="Genomic_DNA"/>
</dbReference>
<sequence>MINTIFLPDGSIRYTNSCSNKLYISYADAKLNEEEMKQIDNRLRRKSSANIYINKTFVKKTRGV</sequence>
<evidence type="ECO:0000313" key="1">
    <source>
        <dbReference type="EMBL" id="DAF92161.1"/>
    </source>
</evidence>
<name>A0A8S5UCG6_9CAUD</name>
<reference evidence="1" key="1">
    <citation type="journal article" date="2021" name="Proc. Natl. Acad. Sci. U.S.A.">
        <title>A Catalog of Tens of Thousands of Viruses from Human Metagenomes Reveals Hidden Associations with Chronic Diseases.</title>
        <authorList>
            <person name="Tisza M.J."/>
            <person name="Buck C.B."/>
        </authorList>
    </citation>
    <scope>NUCLEOTIDE SEQUENCE</scope>
    <source>
        <strain evidence="1">CtgN495</strain>
    </source>
</reference>
<organism evidence="1">
    <name type="scientific">Siphoviridae sp. ctgN495</name>
    <dbReference type="NCBI Taxonomy" id="2825608"/>
    <lineage>
        <taxon>Viruses</taxon>
        <taxon>Duplodnaviria</taxon>
        <taxon>Heunggongvirae</taxon>
        <taxon>Uroviricota</taxon>
        <taxon>Caudoviricetes</taxon>
    </lineage>
</organism>
<proteinExistence type="predicted"/>
<protein>
    <submittedName>
        <fullName evidence="1">Uncharacterized protein</fullName>
    </submittedName>
</protein>